<protein>
    <submittedName>
        <fullName evidence="1">Uncharacterized protein</fullName>
    </submittedName>
</protein>
<dbReference type="Proteomes" id="UP000821845">
    <property type="component" value="Chromosome 3"/>
</dbReference>
<accession>A0ACB7SLB9</accession>
<evidence type="ECO:0000313" key="1">
    <source>
        <dbReference type="EMBL" id="KAH6935668.1"/>
    </source>
</evidence>
<organism evidence="1 2">
    <name type="scientific">Hyalomma asiaticum</name>
    <name type="common">Tick</name>
    <dbReference type="NCBI Taxonomy" id="266040"/>
    <lineage>
        <taxon>Eukaryota</taxon>
        <taxon>Metazoa</taxon>
        <taxon>Ecdysozoa</taxon>
        <taxon>Arthropoda</taxon>
        <taxon>Chelicerata</taxon>
        <taxon>Arachnida</taxon>
        <taxon>Acari</taxon>
        <taxon>Parasitiformes</taxon>
        <taxon>Ixodida</taxon>
        <taxon>Ixodoidea</taxon>
        <taxon>Ixodidae</taxon>
        <taxon>Hyalomminae</taxon>
        <taxon>Hyalomma</taxon>
    </lineage>
</organism>
<dbReference type="EMBL" id="CM023483">
    <property type="protein sequence ID" value="KAH6935668.1"/>
    <property type="molecule type" value="Genomic_DNA"/>
</dbReference>
<keyword evidence="2" id="KW-1185">Reference proteome</keyword>
<name>A0ACB7SLB9_HYAAI</name>
<evidence type="ECO:0000313" key="2">
    <source>
        <dbReference type="Proteomes" id="UP000821845"/>
    </source>
</evidence>
<comment type="caution">
    <text evidence="1">The sequence shown here is derived from an EMBL/GenBank/DDBJ whole genome shotgun (WGS) entry which is preliminary data.</text>
</comment>
<proteinExistence type="predicted"/>
<reference evidence="1" key="1">
    <citation type="submission" date="2020-05" db="EMBL/GenBank/DDBJ databases">
        <title>Large-scale comparative analyses of tick genomes elucidate their genetic diversity and vector capacities.</title>
        <authorList>
            <person name="Jia N."/>
            <person name="Wang J."/>
            <person name="Shi W."/>
            <person name="Du L."/>
            <person name="Sun Y."/>
            <person name="Zhan W."/>
            <person name="Jiang J."/>
            <person name="Wang Q."/>
            <person name="Zhang B."/>
            <person name="Ji P."/>
            <person name="Sakyi L.B."/>
            <person name="Cui X."/>
            <person name="Yuan T."/>
            <person name="Jiang B."/>
            <person name="Yang W."/>
            <person name="Lam T.T.-Y."/>
            <person name="Chang Q."/>
            <person name="Ding S."/>
            <person name="Wang X."/>
            <person name="Zhu J."/>
            <person name="Ruan X."/>
            <person name="Zhao L."/>
            <person name="Wei J."/>
            <person name="Que T."/>
            <person name="Du C."/>
            <person name="Cheng J."/>
            <person name="Dai P."/>
            <person name="Han X."/>
            <person name="Huang E."/>
            <person name="Gao Y."/>
            <person name="Liu J."/>
            <person name="Shao H."/>
            <person name="Ye R."/>
            <person name="Li L."/>
            <person name="Wei W."/>
            <person name="Wang X."/>
            <person name="Wang C."/>
            <person name="Yang T."/>
            <person name="Huo Q."/>
            <person name="Li W."/>
            <person name="Guo W."/>
            <person name="Chen H."/>
            <person name="Zhou L."/>
            <person name="Ni X."/>
            <person name="Tian J."/>
            <person name="Zhou Y."/>
            <person name="Sheng Y."/>
            <person name="Liu T."/>
            <person name="Pan Y."/>
            <person name="Xia L."/>
            <person name="Li J."/>
            <person name="Zhao F."/>
            <person name="Cao W."/>
        </authorList>
    </citation>
    <scope>NUCLEOTIDE SEQUENCE</scope>
    <source>
        <strain evidence="1">Hyas-2018</strain>
    </source>
</reference>
<gene>
    <name evidence="1" type="ORF">HPB50_007533</name>
</gene>
<sequence>MASLLVRYSLGLCLLHLSLTIAIPREEHRKIHTPKPLSDEPHYKEDPEGGESEHNPDYDHEAFLGEEAAKTFDQLSPEESKERLLKIVDKIDKDADGYVTQQELEDWIRHTQKRYIRDDVEKQWKVYNPLESSRVSWEEYRNITYGAEGSDADDSDSDSDGGAMSFQDMVRRDKRRWDRADKNGDGHLDKEEFGNFLHPEESEDMKGVVVEETMEDIDKDKDGKISLEEYIGDMYEGAAEGEVEPDWVQNEKEQFKNYRDKDKDGFMGPDEVRDWVMPVDYDHSVSEARHLIHEADKDRDGKLTRDEIIDKYDVFVGSQATDYGEALTRHDEF</sequence>